<keyword evidence="6 9" id="KW-0653">Protein transport</keyword>
<keyword evidence="9" id="KW-0926">Vacuole</keyword>
<dbReference type="GO" id="GO:0048284">
    <property type="term" value="P:organelle fusion"/>
    <property type="evidence" value="ECO:0007669"/>
    <property type="project" value="TreeGrafter"/>
</dbReference>
<sequence length="919" mass="106253">MSLLSSSKQFQLFDFIPIQDPNYQSIDDLYSNPTLSAINTTSTYLIIAINNHDLKIINPKDLTQLGQFQAYEEEYRITYIEPLHNSNNLIITLAERQGFPSIIKLWDITKMLNLEKLEASEYKFKFQTQVLVNLNDNSYPISCIRFNYDVSCIALGYTHGKVLLIRGDLLRDRGAKQRVIYEGNYDPITNIQCRNDEEILYVTTTSKILTVPTTGRNNGKPLRILSNKSGANLNCTALDNDDLVVGLPECIKFYNATNKLKTINFEVPKSRIYKLGQFLLVVSPEENERLSTRIYIIDLINLHVSFNVLLPNVVTHIFTITGDFYLLGGGVLYKIHEKPINQQIELILQRELFTVAFNLAKQRHLNSDSLIRIENLHGEYLFEQGKYEESIEVFIKCLDLISDEEEGLDEFIMNIITKFKDPINISNLTKFLKVIYVRKLANLDHITLLLCCYCKLKDLDSLDEFIDTLDLSLNLQDLNFQLIINLFKECGFYNQVLKLLYKLNQPSLIVDIQISDLKKPKLALNYMKSLKIDDLLIILIEFSKNLLDSCPIETTDLLIKVFTGIYKPQDQNSKSNELNNDKVEEKEKSVELTNYQSFLSYLKKSAPEDEEPTEEPVSTYSPPKPSLIYSSFTDHPNEFIIFLEACIESFDKFGGNVNDKKELLLTLLELYLSTSQFDKSKSLISNYSNLLDHDSLLLLSHIYKFDLDIEVMDINSLFMKYEIEENIKKLFSILESHGSDNPQLYLQMLQFLISKRSIYESINPDDLKIIITQIMSHRIINILELVNLLSEKEYITLGLIKEQLISFFEDQNSEIYKNEKLIAHYEKESSINSQKLTDLTTENFKISQTKCASCQLKLDYPSVIFKCFHSFHKRCLVGDEACPICYDVKKLQDQQIDEKLFIQKLHNSDDKMKYISGNI</sequence>
<keyword evidence="7 9" id="KW-0472">Membrane</keyword>
<keyword evidence="5" id="KW-0862">Zinc</keyword>
<gene>
    <name evidence="12" type="ORF">CANVERA_P3730</name>
</gene>
<proteinExistence type="inferred from homology"/>
<dbReference type="GO" id="GO:0007032">
    <property type="term" value="P:endosome organization"/>
    <property type="evidence" value="ECO:0007669"/>
    <property type="project" value="TreeGrafter"/>
</dbReference>
<accession>A0A9W4TXF9</accession>
<dbReference type="GO" id="GO:0007033">
    <property type="term" value="P:vacuole organization"/>
    <property type="evidence" value="ECO:0007669"/>
    <property type="project" value="TreeGrafter"/>
</dbReference>
<evidence type="ECO:0000256" key="3">
    <source>
        <dbReference type="ARBA" id="ARBA00022723"/>
    </source>
</evidence>
<evidence type="ECO:0000256" key="5">
    <source>
        <dbReference type="ARBA" id="ARBA00022833"/>
    </source>
</evidence>
<dbReference type="GO" id="GO:0033263">
    <property type="term" value="C:CORVET complex"/>
    <property type="evidence" value="ECO:0007669"/>
    <property type="project" value="UniProtKB-UniRule"/>
</dbReference>
<comment type="catalytic activity">
    <reaction evidence="9">
        <text>S-ubiquitinyl-[E2 ubiquitin-conjugating enzyme]-L-cysteine + [acceptor protein]-L-lysine = [E2 ubiquitin-conjugating enzyme]-L-cysteine + N(6)-ubiquitinyl-[acceptor protein]-L-lysine.</text>
        <dbReference type="EC" id="2.3.2.27"/>
    </reaction>
</comment>
<dbReference type="InterPro" id="IPR036322">
    <property type="entry name" value="WD40_repeat_dom_sf"/>
</dbReference>
<dbReference type="GO" id="GO:0030674">
    <property type="term" value="F:protein-macromolecule adaptor activity"/>
    <property type="evidence" value="ECO:0007669"/>
    <property type="project" value="TreeGrafter"/>
</dbReference>
<reference evidence="12" key="1">
    <citation type="submission" date="2022-12" db="EMBL/GenBank/DDBJ databases">
        <authorList>
            <person name="Brejova B."/>
        </authorList>
    </citation>
    <scope>NUCLEOTIDE SEQUENCE</scope>
</reference>
<comment type="similarity">
    <text evidence="1 9">Belongs to the VPS11 family.</text>
</comment>
<dbReference type="InterPro" id="IPR057308">
    <property type="entry name" value="CHCR_PEP5_VPS11"/>
</dbReference>
<keyword evidence="3" id="KW-0479">Metal-binding</keyword>
<protein>
    <recommendedName>
        <fullName evidence="9">E3 ubiquitin-protein ligase PEP5</fullName>
        <ecNumber evidence="9">2.3.2.27</ecNumber>
    </recommendedName>
</protein>
<evidence type="ECO:0000256" key="2">
    <source>
        <dbReference type="ARBA" id="ARBA00022448"/>
    </source>
</evidence>
<evidence type="ECO:0000256" key="6">
    <source>
        <dbReference type="ARBA" id="ARBA00022927"/>
    </source>
</evidence>
<dbReference type="GO" id="GO:0061630">
    <property type="term" value="F:ubiquitin protein ligase activity"/>
    <property type="evidence" value="ECO:0007669"/>
    <property type="project" value="UniProtKB-EC"/>
</dbReference>
<dbReference type="PROSITE" id="PS50089">
    <property type="entry name" value="ZF_RING_2"/>
    <property type="match status" value="1"/>
</dbReference>
<comment type="subunit">
    <text evidence="9">Component of the homotypic vacuole fusion and vacuole protein sorting (HOPS) complex. Component of the class C core vacuole/endosome tethering (CORVET) complex.</text>
</comment>
<dbReference type="InterPro" id="IPR016528">
    <property type="entry name" value="VPS11"/>
</dbReference>
<evidence type="ECO:0000256" key="9">
    <source>
        <dbReference type="PIRNR" id="PIRNR007860"/>
    </source>
</evidence>
<dbReference type="GO" id="GO:0008270">
    <property type="term" value="F:zinc ion binding"/>
    <property type="evidence" value="ECO:0007669"/>
    <property type="project" value="UniProtKB-KW"/>
</dbReference>
<name>A0A9W4TXF9_9ASCO</name>
<evidence type="ECO:0000256" key="7">
    <source>
        <dbReference type="ARBA" id="ARBA00023136"/>
    </source>
</evidence>
<dbReference type="SUPFAM" id="SSF57850">
    <property type="entry name" value="RING/U-box"/>
    <property type="match status" value="1"/>
</dbReference>
<dbReference type="AlphaFoldDB" id="A0A9W4TXF9"/>
<dbReference type="GO" id="GO:0030897">
    <property type="term" value="C:HOPS complex"/>
    <property type="evidence" value="ECO:0007669"/>
    <property type="project" value="UniProtKB-UniRule"/>
</dbReference>
<dbReference type="SUPFAM" id="SSF50978">
    <property type="entry name" value="WD40 repeat-like"/>
    <property type="match status" value="1"/>
</dbReference>
<keyword evidence="9" id="KW-0833">Ubl conjugation pathway</keyword>
<dbReference type="GO" id="GO:0006886">
    <property type="term" value="P:intracellular protein transport"/>
    <property type="evidence" value="ECO:0007669"/>
    <property type="project" value="UniProtKB-UniRule"/>
</dbReference>
<dbReference type="PANTHER" id="PTHR23323:SF24">
    <property type="entry name" value="VACUOLAR PROTEIN SORTING-ASSOCIATED PROTEIN 11 HOMOLOG"/>
    <property type="match status" value="1"/>
</dbReference>
<dbReference type="Gene3D" id="2.130.10.10">
    <property type="entry name" value="YVTN repeat-like/Quinoprotein amine dehydrogenase"/>
    <property type="match status" value="1"/>
</dbReference>
<dbReference type="InterPro" id="IPR015943">
    <property type="entry name" value="WD40/YVTN_repeat-like_dom_sf"/>
</dbReference>
<comment type="caution">
    <text evidence="12">The sequence shown here is derived from an EMBL/GenBank/DDBJ whole genome shotgun (WGS) entry which is preliminary data.</text>
</comment>
<dbReference type="InterPro" id="IPR057307">
    <property type="entry name" value="PEP5_VPS11_N"/>
</dbReference>
<dbReference type="Pfam" id="PF23341">
    <property type="entry name" value="PEP5_VPS11_N"/>
    <property type="match status" value="1"/>
</dbReference>
<keyword evidence="9" id="KW-0808">Transferase</keyword>
<keyword evidence="2 9" id="KW-0813">Transport</keyword>
<feature type="domain" description="RING-type" evidence="11">
    <location>
        <begin position="851"/>
        <end position="885"/>
    </location>
</feature>
<dbReference type="EMBL" id="CANTUO010000004">
    <property type="protein sequence ID" value="CAI5759221.1"/>
    <property type="molecule type" value="Genomic_DNA"/>
</dbReference>
<keyword evidence="4 10" id="KW-0863">Zinc-finger</keyword>
<evidence type="ECO:0000256" key="10">
    <source>
        <dbReference type="PROSITE-ProRule" id="PRU00175"/>
    </source>
</evidence>
<keyword evidence="13" id="KW-1185">Reference proteome</keyword>
<dbReference type="GO" id="GO:0000329">
    <property type="term" value="C:fungal-type vacuole membrane"/>
    <property type="evidence" value="ECO:0007669"/>
    <property type="project" value="UniProtKB-UniRule"/>
</dbReference>
<evidence type="ECO:0000256" key="4">
    <source>
        <dbReference type="ARBA" id="ARBA00022771"/>
    </source>
</evidence>
<dbReference type="Pfam" id="PF23356">
    <property type="entry name" value="TPR_PEP5_VPS11"/>
    <property type="match status" value="1"/>
</dbReference>
<dbReference type="EC" id="2.3.2.27" evidence="9"/>
<organism evidence="12 13">
    <name type="scientific">Candida verbasci</name>
    <dbReference type="NCBI Taxonomy" id="1227364"/>
    <lineage>
        <taxon>Eukaryota</taxon>
        <taxon>Fungi</taxon>
        <taxon>Dikarya</taxon>
        <taxon>Ascomycota</taxon>
        <taxon>Saccharomycotina</taxon>
        <taxon>Pichiomycetes</taxon>
        <taxon>Debaryomycetaceae</taxon>
        <taxon>Candida/Lodderomyces clade</taxon>
        <taxon>Candida</taxon>
    </lineage>
</organism>
<dbReference type="PANTHER" id="PTHR23323">
    <property type="entry name" value="VACUOLAR PROTEIN SORTING-ASSOCIATED PROTEIN"/>
    <property type="match status" value="1"/>
</dbReference>
<dbReference type="GO" id="GO:0006904">
    <property type="term" value="P:vesicle docking involved in exocytosis"/>
    <property type="evidence" value="ECO:0007669"/>
    <property type="project" value="TreeGrafter"/>
</dbReference>
<dbReference type="Proteomes" id="UP001152885">
    <property type="component" value="Unassembled WGS sequence"/>
</dbReference>
<evidence type="ECO:0000313" key="13">
    <source>
        <dbReference type="Proteomes" id="UP001152885"/>
    </source>
</evidence>
<dbReference type="Pfam" id="PF17122">
    <property type="entry name" value="zf-C3H2C3"/>
    <property type="match status" value="1"/>
</dbReference>
<evidence type="ECO:0000313" key="12">
    <source>
        <dbReference type="EMBL" id="CAI5759221.1"/>
    </source>
</evidence>
<dbReference type="OrthoDB" id="26184at2759"/>
<dbReference type="InterPro" id="IPR001841">
    <property type="entry name" value="Znf_RING"/>
</dbReference>
<dbReference type="PIRSF" id="PIRSF007860">
    <property type="entry name" value="VPS11"/>
    <property type="match status" value="1"/>
</dbReference>
<evidence type="ECO:0000256" key="8">
    <source>
        <dbReference type="ARBA" id="ARBA00029433"/>
    </source>
</evidence>
<evidence type="ECO:0000256" key="1">
    <source>
        <dbReference type="ARBA" id="ARBA00007070"/>
    </source>
</evidence>
<evidence type="ECO:0000259" key="11">
    <source>
        <dbReference type="PROSITE" id="PS50089"/>
    </source>
</evidence>
<comment type="subcellular location">
    <subcellularLocation>
        <location evidence="8">Endomembrane system</location>
        <topology evidence="8">Peripheral membrane protein</topology>
        <orientation evidence="8">Cytoplasmic side</orientation>
    </subcellularLocation>
    <subcellularLocation>
        <location evidence="9">Vacuole membrane</location>
        <topology evidence="9">Peripheral membrane protein</topology>
        <orientation evidence="9">Cytoplasmic side</orientation>
    </subcellularLocation>
</comment>